<dbReference type="EMBL" id="MU853427">
    <property type="protein sequence ID" value="KAK4131226.1"/>
    <property type="molecule type" value="Genomic_DNA"/>
</dbReference>
<sequence length="108" mass="11543">MLMTAECPPASPSSLLLETVTVGRQIQTAYTPCFRGGRVWLGRVAIHFSGVVAVRGRLVTAPSSMATGQQPLAGGVQVTSPSGRSYVVDEIIYQQSRGSLLCCLYRAR</sequence>
<reference evidence="1" key="2">
    <citation type="submission" date="2023-05" db="EMBL/GenBank/DDBJ databases">
        <authorList>
            <consortium name="Lawrence Berkeley National Laboratory"/>
            <person name="Steindorff A."/>
            <person name="Hensen N."/>
            <person name="Bonometti L."/>
            <person name="Westerberg I."/>
            <person name="Brannstrom I.O."/>
            <person name="Guillou S."/>
            <person name="Cros-Aarteil S."/>
            <person name="Calhoun S."/>
            <person name="Haridas S."/>
            <person name="Kuo A."/>
            <person name="Mondo S."/>
            <person name="Pangilinan J."/>
            <person name="Riley R."/>
            <person name="Labutti K."/>
            <person name="Andreopoulos B."/>
            <person name="Lipzen A."/>
            <person name="Chen C."/>
            <person name="Yanf M."/>
            <person name="Daum C."/>
            <person name="Ng V."/>
            <person name="Clum A."/>
            <person name="Ohm R."/>
            <person name="Martin F."/>
            <person name="Silar P."/>
            <person name="Natvig D."/>
            <person name="Lalanne C."/>
            <person name="Gautier V."/>
            <person name="Ament-Velasquez S.L."/>
            <person name="Kruys A."/>
            <person name="Hutchinson M.I."/>
            <person name="Powell A.J."/>
            <person name="Barry K."/>
            <person name="Miller A.N."/>
            <person name="Grigoriev I.V."/>
            <person name="Debuchy R."/>
            <person name="Gladieux P."/>
            <person name="Thoren M.H."/>
            <person name="Johannesson H."/>
        </authorList>
    </citation>
    <scope>NUCLEOTIDE SEQUENCE</scope>
    <source>
        <strain evidence="1">CBS 123565</strain>
    </source>
</reference>
<protein>
    <submittedName>
        <fullName evidence="1">Uncharacterized protein</fullName>
    </submittedName>
</protein>
<evidence type="ECO:0000313" key="2">
    <source>
        <dbReference type="Proteomes" id="UP001304895"/>
    </source>
</evidence>
<name>A0AAN6ZAU6_9PEZI</name>
<proteinExistence type="predicted"/>
<accession>A0AAN6ZAU6</accession>
<evidence type="ECO:0000313" key="1">
    <source>
        <dbReference type="EMBL" id="KAK4131226.1"/>
    </source>
</evidence>
<comment type="caution">
    <text evidence="1">The sequence shown here is derived from an EMBL/GenBank/DDBJ whole genome shotgun (WGS) entry which is preliminary data.</text>
</comment>
<organism evidence="1 2">
    <name type="scientific">Trichocladium antarcticum</name>
    <dbReference type="NCBI Taxonomy" id="1450529"/>
    <lineage>
        <taxon>Eukaryota</taxon>
        <taxon>Fungi</taxon>
        <taxon>Dikarya</taxon>
        <taxon>Ascomycota</taxon>
        <taxon>Pezizomycotina</taxon>
        <taxon>Sordariomycetes</taxon>
        <taxon>Sordariomycetidae</taxon>
        <taxon>Sordariales</taxon>
        <taxon>Chaetomiaceae</taxon>
        <taxon>Trichocladium</taxon>
    </lineage>
</organism>
<gene>
    <name evidence="1" type="ORF">BT67DRAFT_486934</name>
</gene>
<dbReference type="Proteomes" id="UP001304895">
    <property type="component" value="Unassembled WGS sequence"/>
</dbReference>
<dbReference type="AlphaFoldDB" id="A0AAN6ZAU6"/>
<keyword evidence="2" id="KW-1185">Reference proteome</keyword>
<reference evidence="1" key="1">
    <citation type="journal article" date="2023" name="Mol. Phylogenet. Evol.">
        <title>Genome-scale phylogeny and comparative genomics of the fungal order Sordariales.</title>
        <authorList>
            <person name="Hensen N."/>
            <person name="Bonometti L."/>
            <person name="Westerberg I."/>
            <person name="Brannstrom I.O."/>
            <person name="Guillou S."/>
            <person name="Cros-Aarteil S."/>
            <person name="Calhoun S."/>
            <person name="Haridas S."/>
            <person name="Kuo A."/>
            <person name="Mondo S."/>
            <person name="Pangilinan J."/>
            <person name="Riley R."/>
            <person name="LaButti K."/>
            <person name="Andreopoulos B."/>
            <person name="Lipzen A."/>
            <person name="Chen C."/>
            <person name="Yan M."/>
            <person name="Daum C."/>
            <person name="Ng V."/>
            <person name="Clum A."/>
            <person name="Steindorff A."/>
            <person name="Ohm R.A."/>
            <person name="Martin F."/>
            <person name="Silar P."/>
            <person name="Natvig D.O."/>
            <person name="Lalanne C."/>
            <person name="Gautier V."/>
            <person name="Ament-Velasquez S.L."/>
            <person name="Kruys A."/>
            <person name="Hutchinson M.I."/>
            <person name="Powell A.J."/>
            <person name="Barry K."/>
            <person name="Miller A.N."/>
            <person name="Grigoriev I.V."/>
            <person name="Debuchy R."/>
            <person name="Gladieux P."/>
            <person name="Hiltunen Thoren M."/>
            <person name="Johannesson H."/>
        </authorList>
    </citation>
    <scope>NUCLEOTIDE SEQUENCE</scope>
    <source>
        <strain evidence="1">CBS 123565</strain>
    </source>
</reference>